<protein>
    <submittedName>
        <fullName evidence="2">Uncharacterized protein</fullName>
    </submittedName>
</protein>
<organism evidence="1 2">
    <name type="scientific">Heterorhabditis bacteriophora</name>
    <name type="common">Entomopathogenic nematode worm</name>
    <dbReference type="NCBI Taxonomy" id="37862"/>
    <lineage>
        <taxon>Eukaryota</taxon>
        <taxon>Metazoa</taxon>
        <taxon>Ecdysozoa</taxon>
        <taxon>Nematoda</taxon>
        <taxon>Chromadorea</taxon>
        <taxon>Rhabditida</taxon>
        <taxon>Rhabditina</taxon>
        <taxon>Rhabditomorpha</taxon>
        <taxon>Strongyloidea</taxon>
        <taxon>Heterorhabditidae</taxon>
        <taxon>Heterorhabditis</taxon>
    </lineage>
</organism>
<keyword evidence="1" id="KW-1185">Reference proteome</keyword>
<evidence type="ECO:0000313" key="1">
    <source>
        <dbReference type="Proteomes" id="UP000095283"/>
    </source>
</evidence>
<reference evidence="2" key="1">
    <citation type="submission" date="2016-11" db="UniProtKB">
        <authorList>
            <consortium name="WormBaseParasite"/>
        </authorList>
    </citation>
    <scope>IDENTIFICATION</scope>
</reference>
<name>A0A1I7XSQ9_HETBA</name>
<dbReference type="AlphaFoldDB" id="A0A1I7XSQ9"/>
<proteinExistence type="predicted"/>
<accession>A0A1I7XSQ9</accession>
<dbReference type="WBParaSite" id="Hba_20362">
    <property type="protein sequence ID" value="Hba_20362"/>
    <property type="gene ID" value="Hba_20362"/>
</dbReference>
<dbReference type="Proteomes" id="UP000095283">
    <property type="component" value="Unplaced"/>
</dbReference>
<sequence length="63" mass="7117">MKGEKQSTDGWHQRGGAGLDAQVQRKTVDWLDVAHWKKWNRQCGLAKGSRLAGVHNTCCRKVK</sequence>
<evidence type="ECO:0000313" key="2">
    <source>
        <dbReference type="WBParaSite" id="Hba_20362"/>
    </source>
</evidence>